<name>A0A9P9JH24_9HYPO</name>
<evidence type="ECO:0000256" key="3">
    <source>
        <dbReference type="ARBA" id="ARBA00022833"/>
    </source>
</evidence>
<feature type="domain" description="C3H1-type" evidence="6">
    <location>
        <begin position="173"/>
        <end position="201"/>
    </location>
</feature>
<dbReference type="SUPFAM" id="SSF90229">
    <property type="entry name" value="CCCH zinc finger"/>
    <property type="match status" value="1"/>
</dbReference>
<dbReference type="InterPro" id="IPR036855">
    <property type="entry name" value="Znf_CCCH_sf"/>
</dbReference>
<feature type="compositionally biased region" description="Basic residues" evidence="5">
    <location>
        <begin position="236"/>
        <end position="247"/>
    </location>
</feature>
<feature type="compositionally biased region" description="Low complexity" evidence="5">
    <location>
        <begin position="114"/>
        <end position="134"/>
    </location>
</feature>
<comment type="caution">
    <text evidence="7">The sequence shown here is derived from an EMBL/GenBank/DDBJ whole genome shotgun (WGS) entry which is preliminary data.</text>
</comment>
<gene>
    <name evidence="7" type="ORF">EDB81DRAFT_181325</name>
</gene>
<evidence type="ECO:0000256" key="2">
    <source>
        <dbReference type="ARBA" id="ARBA00022771"/>
    </source>
</evidence>
<accession>A0A9P9JH24</accession>
<evidence type="ECO:0000256" key="4">
    <source>
        <dbReference type="PROSITE-ProRule" id="PRU00723"/>
    </source>
</evidence>
<proteinExistence type="predicted"/>
<dbReference type="AlphaFoldDB" id="A0A9P9JH24"/>
<evidence type="ECO:0000313" key="8">
    <source>
        <dbReference type="Proteomes" id="UP000738349"/>
    </source>
</evidence>
<protein>
    <recommendedName>
        <fullName evidence="6">C3H1-type domain-containing protein</fullName>
    </recommendedName>
</protein>
<feature type="region of interest" description="Disordered" evidence="5">
    <location>
        <begin position="229"/>
        <end position="260"/>
    </location>
</feature>
<dbReference type="OrthoDB" id="411372at2759"/>
<organism evidence="7 8">
    <name type="scientific">Dactylonectria macrodidyma</name>
    <dbReference type="NCBI Taxonomy" id="307937"/>
    <lineage>
        <taxon>Eukaryota</taxon>
        <taxon>Fungi</taxon>
        <taxon>Dikarya</taxon>
        <taxon>Ascomycota</taxon>
        <taxon>Pezizomycotina</taxon>
        <taxon>Sordariomycetes</taxon>
        <taxon>Hypocreomycetidae</taxon>
        <taxon>Hypocreales</taxon>
        <taxon>Nectriaceae</taxon>
        <taxon>Dactylonectria</taxon>
    </lineage>
</organism>
<keyword evidence="8" id="KW-1185">Reference proteome</keyword>
<dbReference type="EMBL" id="JAGMUV010000002">
    <property type="protein sequence ID" value="KAH7170839.1"/>
    <property type="molecule type" value="Genomic_DNA"/>
</dbReference>
<feature type="compositionally biased region" description="Low complexity" evidence="5">
    <location>
        <begin position="87"/>
        <end position="96"/>
    </location>
</feature>
<evidence type="ECO:0000313" key="7">
    <source>
        <dbReference type="EMBL" id="KAH7170839.1"/>
    </source>
</evidence>
<evidence type="ECO:0000256" key="5">
    <source>
        <dbReference type="SAM" id="MobiDB-lite"/>
    </source>
</evidence>
<dbReference type="GO" id="GO:0008270">
    <property type="term" value="F:zinc ion binding"/>
    <property type="evidence" value="ECO:0007669"/>
    <property type="project" value="UniProtKB-KW"/>
</dbReference>
<feature type="compositionally biased region" description="Basic and acidic residues" evidence="5">
    <location>
        <begin position="97"/>
        <end position="112"/>
    </location>
</feature>
<keyword evidence="1 4" id="KW-0479">Metal-binding</keyword>
<sequence length="302" mass="33413">MPPPKPLFYLIRPGQERFTTEGKLIVQPGTAVPLVPIDWLPRWLEIDGVPRNLRPEDTVGMTNLGSYHAEPEAYVLNFFRLDDDTESQSQSQSQYQSHDKSEGNEGTDEARTESLSSSLTESSSSAGSASANSLRPTPVKAPAQGLASSRFNTSNTQHIDSLLPHAAPNTPAKAKGLFCRFWCHNGTCKWGTICRYQHTMPTTAEDLQSVGLKKLPDWWLATTSELPMLPGQRGKAAPRPKKRKQRRSSVQMEAPKLPEMGHIIEREALSTKKEDSETDHVVGKPEVAQLQVADEGDDLIVF</sequence>
<feature type="zinc finger region" description="C3H1-type" evidence="4">
    <location>
        <begin position="173"/>
        <end position="201"/>
    </location>
</feature>
<evidence type="ECO:0000259" key="6">
    <source>
        <dbReference type="PROSITE" id="PS50103"/>
    </source>
</evidence>
<dbReference type="PROSITE" id="PS50103">
    <property type="entry name" value="ZF_C3H1"/>
    <property type="match status" value="1"/>
</dbReference>
<keyword evidence="2 4" id="KW-0863">Zinc-finger</keyword>
<keyword evidence="3 4" id="KW-0862">Zinc</keyword>
<reference evidence="7" key="1">
    <citation type="journal article" date="2021" name="Nat. Commun.">
        <title>Genetic determinants of endophytism in the Arabidopsis root mycobiome.</title>
        <authorList>
            <person name="Mesny F."/>
            <person name="Miyauchi S."/>
            <person name="Thiergart T."/>
            <person name="Pickel B."/>
            <person name="Atanasova L."/>
            <person name="Karlsson M."/>
            <person name="Huettel B."/>
            <person name="Barry K.W."/>
            <person name="Haridas S."/>
            <person name="Chen C."/>
            <person name="Bauer D."/>
            <person name="Andreopoulos W."/>
            <person name="Pangilinan J."/>
            <person name="LaButti K."/>
            <person name="Riley R."/>
            <person name="Lipzen A."/>
            <person name="Clum A."/>
            <person name="Drula E."/>
            <person name="Henrissat B."/>
            <person name="Kohler A."/>
            <person name="Grigoriev I.V."/>
            <person name="Martin F.M."/>
            <person name="Hacquard S."/>
        </authorList>
    </citation>
    <scope>NUCLEOTIDE SEQUENCE</scope>
    <source>
        <strain evidence="7">MPI-CAGE-AT-0147</strain>
    </source>
</reference>
<feature type="region of interest" description="Disordered" evidence="5">
    <location>
        <begin position="85"/>
        <end position="145"/>
    </location>
</feature>
<dbReference type="InterPro" id="IPR000571">
    <property type="entry name" value="Znf_CCCH"/>
</dbReference>
<evidence type="ECO:0000256" key="1">
    <source>
        <dbReference type="ARBA" id="ARBA00022723"/>
    </source>
</evidence>
<dbReference type="Proteomes" id="UP000738349">
    <property type="component" value="Unassembled WGS sequence"/>
</dbReference>